<dbReference type="GO" id="GO:0005506">
    <property type="term" value="F:iron ion binding"/>
    <property type="evidence" value="ECO:0007669"/>
    <property type="project" value="InterPro"/>
</dbReference>
<accession>A0A0F9X3H2</accession>
<proteinExistence type="inferred from homology"/>
<sequence length="528" mass="58138">MDIHTTSSSLPLDNLTGEVTRHSSVYVGLGFCVLLAIWHYFDVSGHDPREPPIVKPSIPLIGHFVGFYRYGVSYMDRMRHHTSWPAYTLSVMGHKTYVVTTPGLSHAALKSKSMSMEPLIAYVAPKMLGLSKDAGHHFGIDHTGFYNGSPALRERREEFSHALAPGPGVNLPGQMCSDVVAEAVNAFDAEWTTRDFYQWLRDVITLGTANGLYGPKSPVALDKSIIEDIWTFDENQLRMSWGFLPNLIAPTGVRTLNKISKAFEQFFQSGNESFASDAVKLGITTARKMDVTIEDYSRIEVFNVSVATVNTVPTAVAMIQNILANSNLLKALRKELESVLTVKETPDGRQAELDIGHAEAECPLLHACYQEALRIGSTPTCNRAVLEDVVLTDPDTGREVLFKKGWRVSIPTFLLHNRDTFWGGDAETFGPEKFLPGGIATDSKGKVKTQGFVPYGGGAHLCPGRHLAKMEILASGALVVMALDCEAENGFVTQNYALNAGAKKPIGLDNVKMRRRPGWEDVEWKVKI</sequence>
<dbReference type="CDD" id="cd11040">
    <property type="entry name" value="CYP7_CYP8-like"/>
    <property type="match status" value="1"/>
</dbReference>
<dbReference type="OMA" id="SKAMWGL"/>
<dbReference type="PANTHER" id="PTHR47582:SF1">
    <property type="entry name" value="P450, PUTATIVE (EUROFUNG)-RELATED"/>
    <property type="match status" value="1"/>
</dbReference>
<name>A0A0F9X3H2_TRIHA</name>
<dbReference type="PRINTS" id="PR00465">
    <property type="entry name" value="EP450IV"/>
</dbReference>
<dbReference type="InterPro" id="IPR036396">
    <property type="entry name" value="Cyt_P450_sf"/>
</dbReference>
<evidence type="ECO:0000256" key="5">
    <source>
        <dbReference type="ARBA" id="ARBA00023033"/>
    </source>
</evidence>
<evidence type="ECO:0000256" key="1">
    <source>
        <dbReference type="ARBA" id="ARBA00001971"/>
    </source>
</evidence>
<keyword evidence="5" id="KW-0560">Oxidoreductase</keyword>
<dbReference type="GO" id="GO:0020037">
    <property type="term" value="F:heme binding"/>
    <property type="evidence" value="ECO:0007669"/>
    <property type="project" value="InterPro"/>
</dbReference>
<dbReference type="GO" id="GO:0004497">
    <property type="term" value="F:monooxygenase activity"/>
    <property type="evidence" value="ECO:0007669"/>
    <property type="project" value="UniProtKB-KW"/>
</dbReference>
<evidence type="ECO:0000256" key="2">
    <source>
        <dbReference type="ARBA" id="ARBA00010617"/>
    </source>
</evidence>
<evidence type="ECO:0000313" key="7">
    <source>
        <dbReference type="EMBL" id="KKO99189.1"/>
    </source>
</evidence>
<reference evidence="8" key="1">
    <citation type="journal article" date="2015" name="Genome Announc.">
        <title>Draft whole-genome sequence of the biocontrol agent Trichoderma harzianum T6776.</title>
        <authorList>
            <person name="Baroncelli R."/>
            <person name="Piaggeschi G."/>
            <person name="Fiorini L."/>
            <person name="Bertolini E."/>
            <person name="Zapparata A."/>
            <person name="Pe M.E."/>
            <person name="Sarrocco S."/>
            <person name="Vannacci G."/>
        </authorList>
    </citation>
    <scope>NUCLEOTIDE SEQUENCE [LARGE SCALE GENOMIC DNA]</scope>
    <source>
        <strain evidence="8">T6776</strain>
    </source>
</reference>
<evidence type="ECO:0008006" key="9">
    <source>
        <dbReference type="Google" id="ProtNLM"/>
    </source>
</evidence>
<dbReference type="Proteomes" id="UP000034112">
    <property type="component" value="Unassembled WGS sequence"/>
</dbReference>
<comment type="caution">
    <text evidence="7">The sequence shown here is derived from an EMBL/GenBank/DDBJ whole genome shotgun (WGS) entry which is preliminary data.</text>
</comment>
<evidence type="ECO:0000256" key="4">
    <source>
        <dbReference type="ARBA" id="ARBA00023004"/>
    </source>
</evidence>
<dbReference type="InterPro" id="IPR002403">
    <property type="entry name" value="Cyt_P450_E_grp-IV"/>
</dbReference>
<evidence type="ECO:0000256" key="3">
    <source>
        <dbReference type="ARBA" id="ARBA00022723"/>
    </source>
</evidence>
<keyword evidence="3 6" id="KW-0479">Metal-binding</keyword>
<feature type="binding site" description="axial binding residue" evidence="6">
    <location>
        <position position="462"/>
    </location>
    <ligand>
        <name>heme</name>
        <dbReference type="ChEBI" id="CHEBI:30413"/>
    </ligand>
    <ligandPart>
        <name>Fe</name>
        <dbReference type="ChEBI" id="CHEBI:18248"/>
    </ligandPart>
</feature>
<dbReference type="PANTHER" id="PTHR47582">
    <property type="entry name" value="P450, PUTATIVE (EUROFUNG)-RELATED"/>
    <property type="match status" value="1"/>
</dbReference>
<evidence type="ECO:0000313" key="8">
    <source>
        <dbReference type="Proteomes" id="UP000034112"/>
    </source>
</evidence>
<dbReference type="SUPFAM" id="SSF48264">
    <property type="entry name" value="Cytochrome P450"/>
    <property type="match status" value="1"/>
</dbReference>
<dbReference type="GO" id="GO:0016705">
    <property type="term" value="F:oxidoreductase activity, acting on paired donors, with incorporation or reduction of molecular oxygen"/>
    <property type="evidence" value="ECO:0007669"/>
    <property type="project" value="InterPro"/>
</dbReference>
<dbReference type="InterPro" id="IPR001128">
    <property type="entry name" value="Cyt_P450"/>
</dbReference>
<comment type="similarity">
    <text evidence="2">Belongs to the cytochrome P450 family.</text>
</comment>
<dbReference type="Pfam" id="PF00067">
    <property type="entry name" value="p450"/>
    <property type="match status" value="1"/>
</dbReference>
<dbReference type="OrthoDB" id="1470350at2759"/>
<dbReference type="Gene3D" id="1.10.630.10">
    <property type="entry name" value="Cytochrome P450"/>
    <property type="match status" value="1"/>
</dbReference>
<keyword evidence="4 6" id="KW-0408">Iron</keyword>
<dbReference type="AlphaFoldDB" id="A0A0F9X3H2"/>
<gene>
    <name evidence="7" type="ORF">THAR02_08695</name>
</gene>
<comment type="cofactor">
    <cofactor evidence="1 6">
        <name>heme</name>
        <dbReference type="ChEBI" id="CHEBI:30413"/>
    </cofactor>
</comment>
<dbReference type="EMBL" id="JOKZ01000347">
    <property type="protein sequence ID" value="KKO99189.1"/>
    <property type="molecule type" value="Genomic_DNA"/>
</dbReference>
<protein>
    <recommendedName>
        <fullName evidence="9">Cytochrome P450</fullName>
    </recommendedName>
</protein>
<keyword evidence="5" id="KW-0503">Monooxygenase</keyword>
<dbReference type="InterPro" id="IPR053007">
    <property type="entry name" value="CYP450_monoxygenase_sec-met"/>
</dbReference>
<keyword evidence="6" id="KW-0349">Heme</keyword>
<organism evidence="7 8">
    <name type="scientific">Trichoderma harzianum</name>
    <name type="common">Hypocrea lixii</name>
    <dbReference type="NCBI Taxonomy" id="5544"/>
    <lineage>
        <taxon>Eukaryota</taxon>
        <taxon>Fungi</taxon>
        <taxon>Dikarya</taxon>
        <taxon>Ascomycota</taxon>
        <taxon>Pezizomycotina</taxon>
        <taxon>Sordariomycetes</taxon>
        <taxon>Hypocreomycetidae</taxon>
        <taxon>Hypocreales</taxon>
        <taxon>Hypocreaceae</taxon>
        <taxon>Trichoderma</taxon>
    </lineage>
</organism>
<evidence type="ECO:0000256" key="6">
    <source>
        <dbReference type="PIRSR" id="PIRSR602403-1"/>
    </source>
</evidence>